<evidence type="ECO:0000313" key="1">
    <source>
        <dbReference type="EMBL" id="JAH44430.1"/>
    </source>
</evidence>
<sequence>MLRYRIFVHIKRLHIKCTVYSILTGLGVNGLQ</sequence>
<dbReference type="AlphaFoldDB" id="A0A0E9SUW3"/>
<proteinExistence type="predicted"/>
<accession>A0A0E9SUW3</accession>
<organism evidence="1">
    <name type="scientific">Anguilla anguilla</name>
    <name type="common">European freshwater eel</name>
    <name type="synonym">Muraena anguilla</name>
    <dbReference type="NCBI Taxonomy" id="7936"/>
    <lineage>
        <taxon>Eukaryota</taxon>
        <taxon>Metazoa</taxon>
        <taxon>Chordata</taxon>
        <taxon>Craniata</taxon>
        <taxon>Vertebrata</taxon>
        <taxon>Euteleostomi</taxon>
        <taxon>Actinopterygii</taxon>
        <taxon>Neopterygii</taxon>
        <taxon>Teleostei</taxon>
        <taxon>Anguilliformes</taxon>
        <taxon>Anguillidae</taxon>
        <taxon>Anguilla</taxon>
    </lineage>
</organism>
<reference evidence="1" key="1">
    <citation type="submission" date="2014-11" db="EMBL/GenBank/DDBJ databases">
        <authorList>
            <person name="Amaro Gonzalez C."/>
        </authorList>
    </citation>
    <scope>NUCLEOTIDE SEQUENCE</scope>
</reference>
<protein>
    <submittedName>
        <fullName evidence="1">Uncharacterized protein</fullName>
    </submittedName>
</protein>
<name>A0A0E9SUW3_ANGAN</name>
<reference evidence="1" key="2">
    <citation type="journal article" date="2015" name="Fish Shellfish Immunol.">
        <title>Early steps in the European eel (Anguilla anguilla)-Vibrio vulnificus interaction in the gills: Role of the RtxA13 toxin.</title>
        <authorList>
            <person name="Callol A."/>
            <person name="Pajuelo D."/>
            <person name="Ebbesson L."/>
            <person name="Teles M."/>
            <person name="MacKenzie S."/>
            <person name="Amaro C."/>
        </authorList>
    </citation>
    <scope>NUCLEOTIDE SEQUENCE</scope>
</reference>
<dbReference type="EMBL" id="GBXM01064147">
    <property type="protein sequence ID" value="JAH44430.1"/>
    <property type="molecule type" value="Transcribed_RNA"/>
</dbReference>